<dbReference type="AlphaFoldDB" id="A0A8R1ICW7"/>
<dbReference type="Proteomes" id="UP000005237">
    <property type="component" value="Unassembled WGS sequence"/>
</dbReference>
<reference evidence="2" key="1">
    <citation type="submission" date="2010-08" db="EMBL/GenBank/DDBJ databases">
        <authorList>
            <consortium name="Caenorhabditis japonica Sequencing Consortium"/>
            <person name="Wilson R.K."/>
        </authorList>
    </citation>
    <scope>NUCLEOTIDE SEQUENCE [LARGE SCALE GENOMIC DNA]</scope>
    <source>
        <strain evidence="2">DF5081</strain>
    </source>
</reference>
<evidence type="ECO:0000313" key="2">
    <source>
        <dbReference type="Proteomes" id="UP000005237"/>
    </source>
</evidence>
<reference evidence="1" key="2">
    <citation type="submission" date="2022-06" db="UniProtKB">
        <authorList>
            <consortium name="EnsemblMetazoa"/>
        </authorList>
    </citation>
    <scope>IDENTIFICATION</scope>
    <source>
        <strain evidence="1">DF5081</strain>
    </source>
</reference>
<name>A0A8R1ICW7_CAEJA</name>
<dbReference type="EnsemblMetazoa" id="CJA33546.1">
    <property type="protein sequence ID" value="CJA33546.1"/>
    <property type="gene ID" value="WBGene00209393"/>
</dbReference>
<protein>
    <submittedName>
        <fullName evidence="1">Uncharacterized protein</fullName>
    </submittedName>
</protein>
<evidence type="ECO:0000313" key="1">
    <source>
        <dbReference type="EnsemblMetazoa" id="CJA33546.1"/>
    </source>
</evidence>
<proteinExistence type="predicted"/>
<organism evidence="1 2">
    <name type="scientific">Caenorhabditis japonica</name>
    <dbReference type="NCBI Taxonomy" id="281687"/>
    <lineage>
        <taxon>Eukaryota</taxon>
        <taxon>Metazoa</taxon>
        <taxon>Ecdysozoa</taxon>
        <taxon>Nematoda</taxon>
        <taxon>Chromadorea</taxon>
        <taxon>Rhabditida</taxon>
        <taxon>Rhabditina</taxon>
        <taxon>Rhabditomorpha</taxon>
        <taxon>Rhabditoidea</taxon>
        <taxon>Rhabditidae</taxon>
        <taxon>Peloderinae</taxon>
        <taxon>Caenorhabditis</taxon>
    </lineage>
</organism>
<accession>A0A8R1ICW7</accession>
<sequence>MSLFSRWRTFPAHPTSFIILADDVLRTHICRQFAHMLCLNSSLSSAMLISSTHRAHLTCGFTPTPSHIRV</sequence>
<keyword evidence="2" id="KW-1185">Reference proteome</keyword>